<feature type="domain" description="Reverse transcriptase Ty1/copia-type" evidence="1">
    <location>
        <begin position="2"/>
        <end position="106"/>
    </location>
</feature>
<dbReference type="AlphaFoldDB" id="A0A225VAS0"/>
<dbReference type="STRING" id="4795.A0A225VAS0"/>
<evidence type="ECO:0000259" key="1">
    <source>
        <dbReference type="Pfam" id="PF07727"/>
    </source>
</evidence>
<dbReference type="OrthoDB" id="1645289at2759"/>
<evidence type="ECO:0000313" key="3">
    <source>
        <dbReference type="Proteomes" id="UP000198211"/>
    </source>
</evidence>
<proteinExistence type="predicted"/>
<reference evidence="3" key="1">
    <citation type="submission" date="2017-03" db="EMBL/GenBank/DDBJ databases">
        <title>Phytopthora megakarya and P. palmivora, two closely related causual agents of cacao black pod achieved similar genome size and gene model numbers by different mechanisms.</title>
        <authorList>
            <person name="Ali S."/>
            <person name="Shao J."/>
            <person name="Larry D.J."/>
            <person name="Kronmiller B."/>
            <person name="Shen D."/>
            <person name="Strem M.D."/>
            <person name="Melnick R.L."/>
            <person name="Guiltinan M.J."/>
            <person name="Tyler B.M."/>
            <person name="Meinhardt L.W."/>
            <person name="Bailey B.A."/>
        </authorList>
    </citation>
    <scope>NUCLEOTIDE SEQUENCE [LARGE SCALE GENOMIC DNA]</scope>
    <source>
        <strain evidence="3">zdho120</strain>
    </source>
</reference>
<evidence type="ECO:0000313" key="2">
    <source>
        <dbReference type="EMBL" id="OWZ02039.1"/>
    </source>
</evidence>
<dbReference type="InterPro" id="IPR013103">
    <property type="entry name" value="RVT_2"/>
</dbReference>
<organism evidence="2 3">
    <name type="scientific">Phytophthora megakarya</name>
    <dbReference type="NCBI Taxonomy" id="4795"/>
    <lineage>
        <taxon>Eukaryota</taxon>
        <taxon>Sar</taxon>
        <taxon>Stramenopiles</taxon>
        <taxon>Oomycota</taxon>
        <taxon>Peronosporomycetes</taxon>
        <taxon>Peronosporales</taxon>
        <taxon>Peronosporaceae</taxon>
        <taxon>Phytophthora</taxon>
    </lineage>
</organism>
<sequence length="125" mass="14548">MRYRAQIMIKGCLQEFGMNFWETYASVVSFEALKLVLLLALHYNLLCEHIDFVIVFLNGPIGDDVEIYMKTPDYFNDNTGRVCKLLRSLYDLKQAPLIWYTRLPETCISVASRARRWTMACIGEP</sequence>
<dbReference type="Pfam" id="PF07727">
    <property type="entry name" value="RVT_2"/>
    <property type="match status" value="1"/>
</dbReference>
<dbReference type="EMBL" id="NBNE01006437">
    <property type="protein sequence ID" value="OWZ02039.1"/>
    <property type="molecule type" value="Genomic_DNA"/>
</dbReference>
<accession>A0A225VAS0</accession>
<gene>
    <name evidence="2" type="ORF">PHMEG_00026471</name>
</gene>
<comment type="caution">
    <text evidence="2">The sequence shown here is derived from an EMBL/GenBank/DDBJ whole genome shotgun (WGS) entry which is preliminary data.</text>
</comment>
<dbReference type="Proteomes" id="UP000198211">
    <property type="component" value="Unassembled WGS sequence"/>
</dbReference>
<protein>
    <submittedName>
        <fullName evidence="2">Putative mitochondrial protein</fullName>
    </submittedName>
</protein>
<keyword evidence="3" id="KW-1185">Reference proteome</keyword>
<name>A0A225VAS0_9STRA</name>